<keyword evidence="3" id="KW-1185">Reference proteome</keyword>
<evidence type="ECO:0000313" key="3">
    <source>
        <dbReference type="Proteomes" id="UP000597341"/>
    </source>
</evidence>
<accession>A0ABQ3HL02</accession>
<protein>
    <submittedName>
        <fullName evidence="2">Uncharacterized protein</fullName>
    </submittedName>
</protein>
<comment type="caution">
    <text evidence="2">The sequence shown here is derived from an EMBL/GenBank/DDBJ whole genome shotgun (WGS) entry which is preliminary data.</text>
</comment>
<organism evidence="2 3">
    <name type="scientific">Nocardioides flavus</name>
    <name type="common">ex Wang et al. 2016</name>
    <dbReference type="NCBI Taxonomy" id="2058780"/>
    <lineage>
        <taxon>Bacteria</taxon>
        <taxon>Bacillati</taxon>
        <taxon>Actinomycetota</taxon>
        <taxon>Actinomycetes</taxon>
        <taxon>Propionibacteriales</taxon>
        <taxon>Nocardioidaceae</taxon>
        <taxon>Nocardioides</taxon>
    </lineage>
</organism>
<keyword evidence="1" id="KW-0732">Signal</keyword>
<name>A0ABQ3HL02_9ACTN</name>
<dbReference type="EMBL" id="BNAD01000004">
    <property type="protein sequence ID" value="GHE17347.1"/>
    <property type="molecule type" value="Genomic_DNA"/>
</dbReference>
<proteinExistence type="predicted"/>
<evidence type="ECO:0000256" key="1">
    <source>
        <dbReference type="SAM" id="SignalP"/>
    </source>
</evidence>
<dbReference type="Proteomes" id="UP000597341">
    <property type="component" value="Unassembled WGS sequence"/>
</dbReference>
<evidence type="ECO:0000313" key="2">
    <source>
        <dbReference type="EMBL" id="GHE17347.1"/>
    </source>
</evidence>
<reference evidence="3" key="1">
    <citation type="journal article" date="2019" name="Int. J. Syst. Evol. Microbiol.">
        <title>The Global Catalogue of Microorganisms (GCM) 10K type strain sequencing project: providing services to taxonomists for standard genome sequencing and annotation.</title>
        <authorList>
            <consortium name="The Broad Institute Genomics Platform"/>
            <consortium name="The Broad Institute Genome Sequencing Center for Infectious Disease"/>
            <person name="Wu L."/>
            <person name="Ma J."/>
        </authorList>
    </citation>
    <scope>NUCLEOTIDE SEQUENCE [LARGE SCALE GENOMIC DNA]</scope>
    <source>
        <strain evidence="3">CGMCC 1.12791</strain>
    </source>
</reference>
<dbReference type="RefSeq" id="WP_191279281.1">
    <property type="nucleotide sequence ID" value="NZ_BNAD01000004.1"/>
</dbReference>
<sequence>MTVQRIAALAVSVMVLTAGALTGSTAGAAGQDAARETAAATVDVTISGTRRITMPTTVQPGVSEFTVTSAKPSGFQIVSLHEGYTVEEAEADIKKGLDAGKLGPFRRFEANVTLVGGVSSTPDKAARFWVDLEPGSYIALDTRGRTNASKWFTFTAVGTDTGGAMPDGAVLKAVQSAKWSKKPASIPRKGTMTFKNHSDQNHFVILVRMRKGASLQDLKEFLMTEEGKPPVDFSTSLESAVISGGESVAMDYRLPKGTYAMLCFWPDASMGGMPHAMMGMMRTIRLK</sequence>
<feature type="signal peptide" evidence="1">
    <location>
        <begin position="1"/>
        <end position="28"/>
    </location>
</feature>
<feature type="chain" id="PRO_5047482226" evidence="1">
    <location>
        <begin position="29"/>
        <end position="287"/>
    </location>
</feature>
<gene>
    <name evidence="2" type="ORF">GCM10011376_19570</name>
</gene>